<keyword evidence="4" id="KW-0808">Transferase</keyword>
<evidence type="ECO:0000256" key="8">
    <source>
        <dbReference type="SAM" id="Phobius"/>
    </source>
</evidence>
<evidence type="ECO:0000256" key="1">
    <source>
        <dbReference type="ARBA" id="ARBA00004651"/>
    </source>
</evidence>
<dbReference type="GO" id="GO:0005886">
    <property type="term" value="C:plasma membrane"/>
    <property type="evidence" value="ECO:0007669"/>
    <property type="project" value="UniProtKB-SubCell"/>
</dbReference>
<evidence type="ECO:0000256" key="3">
    <source>
        <dbReference type="ARBA" id="ARBA00022676"/>
    </source>
</evidence>
<feature type="transmembrane region" description="Helical" evidence="8">
    <location>
        <begin position="244"/>
        <end position="264"/>
    </location>
</feature>
<sequence length="528" mass="61173">MKKYFINGINSIYKTHIFLIIIALILGLFFRVVNIDKKVYWNDEADTLLRLSVHEYTEIFQQFFNDKIITVKEIQQTYQNVNSERTLIDMFDSLSKDAHPPLYFILSRWWFQIFSPWMTPITTIRSFSVFISLLVFPAVYWLCLELFNSAFVSAIALAIVAVSPIHVLYAQEARMYSLWTLLIVLSSAALLRAMRLNNKSNWIIYSLTLTVNFYTYLFSALVTLGQGIYVIILEKFRLSKRLLSYLAACLLGCLLYVPWLLVLFANYNNFKTITSWVEGGQSGLFFLLTTIFNNISNSFIDFWFVYSYFPNLNLPNIRFGLFIKPLLFLMIAYSIYFLCRHTEKRTWLFILTLIGTTPLLLLLKDITGNSGVTTQARYLIPCYLGLQLSLAYLLSYIPINPWQNRLWRVMTIFLLSGGILSISLSSQANTWANKYHNNSHEVAHVINQSSNSLVISDTHPAIVLSLAHYLKPTVSLELLKSSQSPQIPSNKQTIFLFNPSQQLRENIKKLNTFQVRRVKGIRNLWILQ</sequence>
<dbReference type="PANTHER" id="PTHR33908">
    <property type="entry name" value="MANNOSYLTRANSFERASE YKCB-RELATED"/>
    <property type="match status" value="1"/>
</dbReference>
<dbReference type="EMBL" id="CP001287">
    <property type="protein sequence ID" value="ACK67526.1"/>
    <property type="molecule type" value="Genomic_DNA"/>
</dbReference>
<keyword evidence="5 8" id="KW-0812">Transmembrane</keyword>
<organism evidence="9 10">
    <name type="scientific">Rippkaea orientalis (strain PCC 8801 / RF-1)</name>
    <name type="common">Cyanothece sp. (strain PCC 8801)</name>
    <dbReference type="NCBI Taxonomy" id="41431"/>
    <lineage>
        <taxon>Bacteria</taxon>
        <taxon>Bacillati</taxon>
        <taxon>Cyanobacteriota</taxon>
        <taxon>Cyanophyceae</taxon>
        <taxon>Oscillatoriophycideae</taxon>
        <taxon>Chroococcales</taxon>
        <taxon>Aphanothecaceae</taxon>
        <taxon>Rippkaea</taxon>
        <taxon>Rippkaea orientalis</taxon>
    </lineage>
</organism>
<feature type="transmembrane region" description="Helical" evidence="8">
    <location>
        <begin position="346"/>
        <end position="363"/>
    </location>
</feature>
<comment type="subcellular location">
    <subcellularLocation>
        <location evidence="1">Cell membrane</location>
        <topology evidence="1">Multi-pass membrane protein</topology>
    </subcellularLocation>
</comment>
<dbReference type="HOGENOM" id="CLU_037292_0_0_3"/>
<evidence type="ECO:0000256" key="7">
    <source>
        <dbReference type="ARBA" id="ARBA00023136"/>
    </source>
</evidence>
<dbReference type="eggNOG" id="COG5305">
    <property type="taxonomic scope" value="Bacteria"/>
</dbReference>
<feature type="transmembrane region" description="Helical" evidence="8">
    <location>
        <begin position="176"/>
        <end position="193"/>
    </location>
</feature>
<evidence type="ECO:0000256" key="6">
    <source>
        <dbReference type="ARBA" id="ARBA00022989"/>
    </source>
</evidence>
<dbReference type="RefSeq" id="WP_012596784.1">
    <property type="nucleotide sequence ID" value="NC_011726.1"/>
</dbReference>
<dbReference type="Proteomes" id="UP000008204">
    <property type="component" value="Chromosome"/>
</dbReference>
<dbReference type="KEGG" id="cyp:PCC8801_3563"/>
<evidence type="ECO:0000256" key="5">
    <source>
        <dbReference type="ARBA" id="ARBA00022692"/>
    </source>
</evidence>
<proteinExistence type="predicted"/>
<feature type="transmembrane region" description="Helical" evidence="8">
    <location>
        <begin position="12"/>
        <end position="33"/>
    </location>
</feature>
<dbReference type="GO" id="GO:0009103">
    <property type="term" value="P:lipopolysaccharide biosynthetic process"/>
    <property type="evidence" value="ECO:0007669"/>
    <property type="project" value="UniProtKB-ARBA"/>
</dbReference>
<feature type="transmembrane region" description="Helical" evidence="8">
    <location>
        <begin position="375"/>
        <end position="394"/>
    </location>
</feature>
<evidence type="ECO:0000256" key="4">
    <source>
        <dbReference type="ARBA" id="ARBA00022679"/>
    </source>
</evidence>
<dbReference type="GO" id="GO:0016763">
    <property type="term" value="F:pentosyltransferase activity"/>
    <property type="evidence" value="ECO:0007669"/>
    <property type="project" value="TreeGrafter"/>
</dbReference>
<dbReference type="OrthoDB" id="495800at2"/>
<dbReference type="STRING" id="41431.PCC8801_3563"/>
<dbReference type="InterPro" id="IPR050297">
    <property type="entry name" value="LipidA_mod_glycosyltrf_83"/>
</dbReference>
<keyword evidence="6 8" id="KW-1133">Transmembrane helix</keyword>
<reference evidence="10" key="1">
    <citation type="journal article" date="2011" name="MBio">
        <title>Novel metabolic attributes of the genus Cyanothece, comprising a group of unicellular nitrogen-fixing Cyanobacteria.</title>
        <authorList>
            <person name="Bandyopadhyay A."/>
            <person name="Elvitigala T."/>
            <person name="Welsh E."/>
            <person name="Stockel J."/>
            <person name="Liberton M."/>
            <person name="Min H."/>
            <person name="Sherman L.A."/>
            <person name="Pakrasi H.B."/>
        </authorList>
    </citation>
    <scope>NUCLEOTIDE SEQUENCE [LARGE SCALE GENOMIC DNA]</scope>
    <source>
        <strain evidence="10">PCC 8801</strain>
    </source>
</reference>
<keyword evidence="10" id="KW-1185">Reference proteome</keyword>
<keyword evidence="3" id="KW-0328">Glycosyltransferase</keyword>
<name>B7K1I4_RIPO1</name>
<keyword evidence="7 8" id="KW-0472">Membrane</keyword>
<feature type="transmembrane region" description="Helical" evidence="8">
    <location>
        <begin position="124"/>
        <end position="143"/>
    </location>
</feature>
<gene>
    <name evidence="9" type="ordered locus">PCC8801_3563</name>
</gene>
<feature type="transmembrane region" description="Helical" evidence="8">
    <location>
        <begin position="150"/>
        <end position="170"/>
    </location>
</feature>
<feature type="transmembrane region" description="Helical" evidence="8">
    <location>
        <begin position="284"/>
        <end position="309"/>
    </location>
</feature>
<protein>
    <recommendedName>
        <fullName evidence="11">Glycosyltransferase RgtA/B/C/D-like domain-containing protein</fullName>
    </recommendedName>
</protein>
<evidence type="ECO:0000313" key="10">
    <source>
        <dbReference type="Proteomes" id="UP000008204"/>
    </source>
</evidence>
<evidence type="ECO:0000256" key="2">
    <source>
        <dbReference type="ARBA" id="ARBA00022475"/>
    </source>
</evidence>
<feature type="transmembrane region" description="Helical" evidence="8">
    <location>
        <begin position="213"/>
        <end position="232"/>
    </location>
</feature>
<feature type="transmembrane region" description="Helical" evidence="8">
    <location>
        <begin position="321"/>
        <end position="339"/>
    </location>
</feature>
<keyword evidence="2" id="KW-1003">Cell membrane</keyword>
<evidence type="ECO:0000313" key="9">
    <source>
        <dbReference type="EMBL" id="ACK67526.1"/>
    </source>
</evidence>
<evidence type="ECO:0008006" key="11">
    <source>
        <dbReference type="Google" id="ProtNLM"/>
    </source>
</evidence>
<accession>B7K1I4</accession>
<dbReference type="PANTHER" id="PTHR33908:SF11">
    <property type="entry name" value="MEMBRANE PROTEIN"/>
    <property type="match status" value="1"/>
</dbReference>
<dbReference type="AlphaFoldDB" id="B7K1I4"/>